<evidence type="ECO:0000256" key="7">
    <source>
        <dbReference type="ARBA" id="ARBA00022806"/>
    </source>
</evidence>
<dbReference type="Pfam" id="PF21635">
    <property type="entry name" value="Mov-10_helical"/>
    <property type="match status" value="1"/>
</dbReference>
<feature type="compositionally biased region" description="Polar residues" evidence="13">
    <location>
        <begin position="71"/>
        <end position="80"/>
    </location>
</feature>
<protein>
    <recommendedName>
        <fullName evidence="3">RNA helicase</fullName>
        <ecNumber evidence="3">3.6.4.13</ecNumber>
    </recommendedName>
</protein>
<feature type="zinc finger region" description="C3H1-type" evidence="12">
    <location>
        <begin position="6"/>
        <end position="33"/>
    </location>
</feature>
<dbReference type="GO" id="GO:0036464">
    <property type="term" value="C:cytoplasmic ribonucleoprotein granule"/>
    <property type="evidence" value="ECO:0007669"/>
    <property type="project" value="UniProtKB-SubCell"/>
</dbReference>
<comment type="similarity">
    <text evidence="2">Belongs to the DNA2/NAM7 helicase family. SDE3 subfamily.</text>
</comment>
<keyword evidence="7" id="KW-0347">Helicase</keyword>
<dbReference type="GO" id="GO:0016787">
    <property type="term" value="F:hydrolase activity"/>
    <property type="evidence" value="ECO:0007669"/>
    <property type="project" value="UniProtKB-KW"/>
</dbReference>
<evidence type="ECO:0000256" key="4">
    <source>
        <dbReference type="ARBA" id="ARBA00022490"/>
    </source>
</evidence>
<dbReference type="GO" id="GO:0005524">
    <property type="term" value="F:ATP binding"/>
    <property type="evidence" value="ECO:0007669"/>
    <property type="project" value="UniProtKB-KW"/>
</dbReference>
<dbReference type="PANTHER" id="PTHR45418:SF1">
    <property type="entry name" value="CANCER_TESTIS ANTIGEN 55"/>
    <property type="match status" value="1"/>
</dbReference>
<dbReference type="InterPro" id="IPR027417">
    <property type="entry name" value="P-loop_NTPase"/>
</dbReference>
<dbReference type="InterPro" id="IPR049080">
    <property type="entry name" value="MOV-10-like_beta-barrel"/>
</dbReference>
<keyword evidence="5" id="KW-0547">Nucleotide-binding</keyword>
<evidence type="ECO:0000256" key="12">
    <source>
        <dbReference type="PROSITE-ProRule" id="PRU00723"/>
    </source>
</evidence>
<organism evidence="15 16">
    <name type="scientific">Paramarasmius palmivorus</name>
    <dbReference type="NCBI Taxonomy" id="297713"/>
    <lineage>
        <taxon>Eukaryota</taxon>
        <taxon>Fungi</taxon>
        <taxon>Dikarya</taxon>
        <taxon>Basidiomycota</taxon>
        <taxon>Agaricomycotina</taxon>
        <taxon>Agaricomycetes</taxon>
        <taxon>Agaricomycetidae</taxon>
        <taxon>Agaricales</taxon>
        <taxon>Marasmiineae</taxon>
        <taxon>Marasmiaceae</taxon>
        <taxon>Paramarasmius</taxon>
    </lineage>
</organism>
<dbReference type="Gene3D" id="3.40.50.300">
    <property type="entry name" value="P-loop containing nucleotide triphosphate hydrolases"/>
    <property type="match status" value="2"/>
</dbReference>
<proteinExistence type="inferred from homology"/>
<dbReference type="InterPro" id="IPR041679">
    <property type="entry name" value="DNA2/NAM7-like_C"/>
</dbReference>
<comment type="subcellular location">
    <subcellularLocation>
        <location evidence="1">Cytoplasm</location>
        <location evidence="1">Cytoplasmic ribonucleoprotein granule</location>
    </subcellularLocation>
</comment>
<dbReference type="Pfam" id="PF13087">
    <property type="entry name" value="AAA_12"/>
    <property type="match status" value="1"/>
</dbReference>
<keyword evidence="6" id="KW-0378">Hydrolase</keyword>
<feature type="region of interest" description="Disordered" evidence="13">
    <location>
        <begin position="58"/>
        <end position="80"/>
    </location>
</feature>
<dbReference type="InterPro" id="IPR000571">
    <property type="entry name" value="Znf_CCCH"/>
</dbReference>
<evidence type="ECO:0000259" key="14">
    <source>
        <dbReference type="PROSITE" id="PS50103"/>
    </source>
</evidence>
<dbReference type="GO" id="GO:0008270">
    <property type="term" value="F:zinc ion binding"/>
    <property type="evidence" value="ECO:0007669"/>
    <property type="project" value="UniProtKB-KW"/>
</dbReference>
<evidence type="ECO:0000256" key="8">
    <source>
        <dbReference type="ARBA" id="ARBA00022840"/>
    </source>
</evidence>
<feature type="domain" description="C3H1-type" evidence="14">
    <location>
        <begin position="6"/>
        <end position="33"/>
    </location>
</feature>
<dbReference type="Proteomes" id="UP001383192">
    <property type="component" value="Unassembled WGS sequence"/>
</dbReference>
<dbReference type="EC" id="3.6.4.13" evidence="3"/>
<dbReference type="PROSITE" id="PS50103">
    <property type="entry name" value="ZF_C3H1"/>
    <property type="match status" value="1"/>
</dbReference>
<evidence type="ECO:0000256" key="6">
    <source>
        <dbReference type="ARBA" id="ARBA00022801"/>
    </source>
</evidence>
<keyword evidence="12" id="KW-0862">Zinc</keyword>
<evidence type="ECO:0000256" key="2">
    <source>
        <dbReference type="ARBA" id="ARBA00005601"/>
    </source>
</evidence>
<reference evidence="15 16" key="1">
    <citation type="submission" date="2024-01" db="EMBL/GenBank/DDBJ databases">
        <title>A draft genome for a cacao thread blight-causing isolate of Paramarasmius palmivorus.</title>
        <authorList>
            <person name="Baruah I.K."/>
            <person name="Bukari Y."/>
            <person name="Amoako-Attah I."/>
            <person name="Meinhardt L.W."/>
            <person name="Bailey B.A."/>
            <person name="Cohen S.P."/>
        </authorList>
    </citation>
    <scope>NUCLEOTIDE SEQUENCE [LARGE SCALE GENOMIC DNA]</scope>
    <source>
        <strain evidence="15 16">GH-12</strain>
    </source>
</reference>
<evidence type="ECO:0000256" key="11">
    <source>
        <dbReference type="ARBA" id="ARBA00047984"/>
    </source>
</evidence>
<dbReference type="Pfam" id="PF13086">
    <property type="entry name" value="AAA_11"/>
    <property type="match status" value="2"/>
</dbReference>
<evidence type="ECO:0000256" key="1">
    <source>
        <dbReference type="ARBA" id="ARBA00004331"/>
    </source>
</evidence>
<dbReference type="PANTHER" id="PTHR45418">
    <property type="entry name" value="CANCER/TESTIS ANTIGEN 55"/>
    <property type="match status" value="1"/>
</dbReference>
<dbReference type="InterPro" id="IPR049079">
    <property type="entry name" value="Mov-10_helical"/>
</dbReference>
<dbReference type="InterPro" id="IPR041677">
    <property type="entry name" value="DNA2/NAM7_AAA_11"/>
</dbReference>
<dbReference type="CDD" id="cd18038">
    <property type="entry name" value="DEXXQc_Helz-like"/>
    <property type="match status" value="1"/>
</dbReference>
<dbReference type="CDD" id="cd18808">
    <property type="entry name" value="SF1_C_Upf1"/>
    <property type="match status" value="1"/>
</dbReference>
<name>A0AAW0D961_9AGAR</name>
<evidence type="ECO:0000256" key="3">
    <source>
        <dbReference type="ARBA" id="ARBA00012552"/>
    </source>
</evidence>
<accession>A0AAW0D961</accession>
<dbReference type="GO" id="GO:0032574">
    <property type="term" value="F:5'-3' RNA helicase activity"/>
    <property type="evidence" value="ECO:0007669"/>
    <property type="project" value="InterPro"/>
</dbReference>
<keyword evidence="4" id="KW-0963">Cytoplasm</keyword>
<comment type="caution">
    <text evidence="15">The sequence shown here is derived from an EMBL/GenBank/DDBJ whole genome shotgun (WGS) entry which is preliminary data.</text>
</comment>
<dbReference type="SUPFAM" id="SSF52540">
    <property type="entry name" value="P-loop containing nucleoside triphosphate hydrolases"/>
    <property type="match status" value="1"/>
</dbReference>
<evidence type="ECO:0000256" key="13">
    <source>
        <dbReference type="SAM" id="MobiDB-lite"/>
    </source>
</evidence>
<dbReference type="AlphaFoldDB" id="A0AAW0D961"/>
<evidence type="ECO:0000256" key="10">
    <source>
        <dbReference type="ARBA" id="ARBA00023158"/>
    </source>
</evidence>
<keyword evidence="12" id="KW-0479">Metal-binding</keyword>
<keyword evidence="10" id="KW-0943">RNA-mediated gene silencing</keyword>
<dbReference type="InterPro" id="IPR026122">
    <property type="entry name" value="MOV-10/SDE3_DEXXQ/H-box"/>
</dbReference>
<evidence type="ECO:0000256" key="5">
    <source>
        <dbReference type="ARBA" id="ARBA00022741"/>
    </source>
</evidence>
<feature type="region of interest" description="Disordered" evidence="13">
    <location>
        <begin position="1019"/>
        <end position="1042"/>
    </location>
</feature>
<keyword evidence="9" id="KW-0694">RNA-binding</keyword>
<keyword evidence="16" id="KW-1185">Reference proteome</keyword>
<gene>
    <name evidence="15" type="ORF">VNI00_006173</name>
</gene>
<dbReference type="GO" id="GO:0031047">
    <property type="term" value="P:regulatory ncRNA-mediated gene silencing"/>
    <property type="evidence" value="ECO:0007669"/>
    <property type="project" value="UniProtKB-KW"/>
</dbReference>
<sequence length="1042" mass="116947">MTQTLPINPRFCYDFVGAGCLRGKACRLRHDIKKCGCGLVLPASDYASHSLGKRHRDALAGKGLRPRRQSTRASPSQTTVSNGYCYDEDEIDARPADGHFAGAARVPRCPKCSRFIVADLLQEHLDSHITQDELKAARLEAERNKGGITISGFNGVDFGIVTEEEQPTPVKLEITRVCEQPPPPLKLTKCRMLSSMRSDEHGERFSANLIGSPYINPPRPRTLLVTFHPSYAGRYDDTLELVFFDIKTRQRFVIHRQISATVGDREDHEALQATAPYQRQKRGVPLRIDGPIKRSTRPPTWTVTNWKGKLPQFEVPKQLTDILYNVGGAPRSRRDTFEYLKTLISSAFTTETYGSRFQLMLHLEEEQMKKELDAYAMEGVTLQADYPRYKLEVKGLSEGRPSVLVGDFILVRQQNATSKTWFEGRVHQVHEQYVSLRFDDNFSTYRGTSFDVRFVLNRLSLRRMHAVVTNTNNPKRLLFPGPEHIRRNRPVTQQQLDDITPFNRHVGEDPEQLETVAAIINMPPGSVPFVVFGPPGTGKTVTLVEAIRQILHLNPEARILACAPSNSAADLLATRLAVLGSQLLRLNSLTRNFRDLPKALQQFSLYNDNEVFVMPADANEIKKKRVVVSTCLTAGVPASLGVEKGWFTHIFVDECGQTTEPAVMVPLKSLAGDKTNVILAGDNKQLGPIVHSALAAAFGLKTSYLSRIMERDIYSLTPGGDSGGSGGGRTGGKGVTIVKLVRNFRSHPAILRFSNEQFYNRELQYFGDPAITHSLENATELPRKKFPLIFHGIVGKDQREESSPSFFNVDEATQVKKYCNNLFLDKKNSIKPEHIAVITPYHAQRIKILNLLHKDPKLREIKVGSVEEFQGQERRVIIISTVRSTTDFITADITRTLGFVANPFRFNVAITRAQALLIIVGNPIVLGLDPLWRKFLNYIYVNGGWRGKQPTWNPLDSVEDTDSGEGESQYLSSARRQAAGKAEEELLRLKSLITRRNEEIEDGYEIDLDDLDLTLDLEHGDDDDEEGVNFGFGEGKVFREED</sequence>
<dbReference type="Pfam" id="PF21634">
    <property type="entry name" value="MOV-10_beta-barrel"/>
    <property type="match status" value="1"/>
</dbReference>
<keyword evidence="8" id="KW-0067">ATP-binding</keyword>
<dbReference type="EMBL" id="JAYKXP010000018">
    <property type="protein sequence ID" value="KAK7047845.1"/>
    <property type="molecule type" value="Genomic_DNA"/>
</dbReference>
<dbReference type="GO" id="GO:0003723">
    <property type="term" value="F:RNA binding"/>
    <property type="evidence" value="ECO:0007669"/>
    <property type="project" value="UniProtKB-KW"/>
</dbReference>
<dbReference type="FunFam" id="3.40.50.300:FF:000608">
    <property type="entry name" value="Mov10 RISC complex RNA helicase"/>
    <property type="match status" value="1"/>
</dbReference>
<evidence type="ECO:0000313" key="16">
    <source>
        <dbReference type="Proteomes" id="UP001383192"/>
    </source>
</evidence>
<evidence type="ECO:0000256" key="9">
    <source>
        <dbReference type="ARBA" id="ARBA00022884"/>
    </source>
</evidence>
<keyword evidence="12" id="KW-0863">Zinc-finger</keyword>
<comment type="catalytic activity">
    <reaction evidence="11">
        <text>ATP + H2O = ADP + phosphate + H(+)</text>
        <dbReference type="Rhea" id="RHEA:13065"/>
        <dbReference type="ChEBI" id="CHEBI:15377"/>
        <dbReference type="ChEBI" id="CHEBI:15378"/>
        <dbReference type="ChEBI" id="CHEBI:30616"/>
        <dbReference type="ChEBI" id="CHEBI:43474"/>
        <dbReference type="ChEBI" id="CHEBI:456216"/>
        <dbReference type="EC" id="3.6.4.13"/>
    </reaction>
</comment>
<evidence type="ECO:0000313" key="15">
    <source>
        <dbReference type="EMBL" id="KAK7047845.1"/>
    </source>
</evidence>
<dbReference type="InterPro" id="IPR047187">
    <property type="entry name" value="SF1_C_Upf1"/>
</dbReference>